<name>A0A835FZH8_9POAL</name>
<dbReference type="OrthoDB" id="675303at2759"/>
<dbReference type="AlphaFoldDB" id="A0A835FZH8"/>
<proteinExistence type="predicted"/>
<dbReference type="Proteomes" id="UP000636709">
    <property type="component" value="Unassembled WGS sequence"/>
</dbReference>
<reference evidence="1" key="1">
    <citation type="submission" date="2020-07" db="EMBL/GenBank/DDBJ databases">
        <title>Genome sequence and genetic diversity analysis of an under-domesticated orphan crop, white fonio (Digitaria exilis).</title>
        <authorList>
            <person name="Bennetzen J.L."/>
            <person name="Chen S."/>
            <person name="Ma X."/>
            <person name="Wang X."/>
            <person name="Yssel A.E.J."/>
            <person name="Chaluvadi S.R."/>
            <person name="Johnson M."/>
            <person name="Gangashetty P."/>
            <person name="Hamidou F."/>
            <person name="Sanogo M.D."/>
            <person name="Zwaenepoel A."/>
            <person name="Wallace J."/>
            <person name="Van De Peer Y."/>
            <person name="Van Deynze A."/>
        </authorList>
    </citation>
    <scope>NUCLEOTIDE SEQUENCE</scope>
    <source>
        <tissue evidence="1">Leaves</tissue>
    </source>
</reference>
<sequence>MRSAAMSTADDDWVDVAEEFCSPEEWVVLVGDEGSMSAVFFGRAVASIGAGVAAPIPIAGAAAVRSGGRELLSSGDTTGHVVAPAPISISGAGEALAASRGRVLLSAPWSRYYVLDPSVGERHALPLPRRATSHDAAIACDAGGRYWVVRASRGYFEIYASSTGAWSDVPSAVASGVVPGSAAAFAGCVLWKLAASGGVLALDVASGTTREIAPPPRCSDDPAALWQLGVAAGHLCAAVRTDDGIELHGLGPGPAWELLHGTRVVAADGVDLRPLRFESDTDEVLLRMGERVVALDVVEGTAREARLDGAVLPVEDEKIVPWCRASSTLLL</sequence>
<evidence type="ECO:0000313" key="1">
    <source>
        <dbReference type="EMBL" id="KAF8780889.1"/>
    </source>
</evidence>
<comment type="caution">
    <text evidence="1">The sequence shown here is derived from an EMBL/GenBank/DDBJ whole genome shotgun (WGS) entry which is preliminary data.</text>
</comment>
<protein>
    <submittedName>
        <fullName evidence="1">Uncharacterized protein</fullName>
    </submittedName>
</protein>
<accession>A0A835FZH8</accession>
<organism evidence="1 2">
    <name type="scientific">Digitaria exilis</name>
    <dbReference type="NCBI Taxonomy" id="1010633"/>
    <lineage>
        <taxon>Eukaryota</taxon>
        <taxon>Viridiplantae</taxon>
        <taxon>Streptophyta</taxon>
        <taxon>Embryophyta</taxon>
        <taxon>Tracheophyta</taxon>
        <taxon>Spermatophyta</taxon>
        <taxon>Magnoliopsida</taxon>
        <taxon>Liliopsida</taxon>
        <taxon>Poales</taxon>
        <taxon>Poaceae</taxon>
        <taxon>PACMAD clade</taxon>
        <taxon>Panicoideae</taxon>
        <taxon>Panicodae</taxon>
        <taxon>Paniceae</taxon>
        <taxon>Anthephorinae</taxon>
        <taxon>Digitaria</taxon>
    </lineage>
</organism>
<dbReference type="EMBL" id="JACEFO010000112">
    <property type="protein sequence ID" value="KAF8780889.1"/>
    <property type="molecule type" value="Genomic_DNA"/>
</dbReference>
<gene>
    <name evidence="1" type="ORF">HU200_000848</name>
</gene>
<evidence type="ECO:0000313" key="2">
    <source>
        <dbReference type="Proteomes" id="UP000636709"/>
    </source>
</evidence>
<keyword evidence="2" id="KW-1185">Reference proteome</keyword>